<evidence type="ECO:0000256" key="1">
    <source>
        <dbReference type="ARBA" id="ARBA00010617"/>
    </source>
</evidence>
<evidence type="ECO:0000256" key="2">
    <source>
        <dbReference type="SAM" id="Phobius"/>
    </source>
</evidence>
<dbReference type="InterPro" id="IPR001128">
    <property type="entry name" value="Cyt_P450"/>
</dbReference>
<keyword evidence="2" id="KW-1133">Transmembrane helix</keyword>
<accession>A0ABR0E2R5</accession>
<dbReference type="EMBL" id="JAXOVC010000011">
    <property type="protein sequence ID" value="KAK4495702.1"/>
    <property type="molecule type" value="Genomic_DNA"/>
</dbReference>
<dbReference type="InterPro" id="IPR036396">
    <property type="entry name" value="Cyt_P450_sf"/>
</dbReference>
<evidence type="ECO:0008006" key="5">
    <source>
        <dbReference type="Google" id="ProtNLM"/>
    </source>
</evidence>
<feature type="transmembrane region" description="Helical" evidence="2">
    <location>
        <begin position="29"/>
        <end position="49"/>
    </location>
</feature>
<dbReference type="PRINTS" id="PR00385">
    <property type="entry name" value="P450"/>
</dbReference>
<comment type="similarity">
    <text evidence="1">Belongs to the cytochrome P450 family.</text>
</comment>
<dbReference type="PANTHER" id="PTHR24305:SF166">
    <property type="entry name" value="CYTOCHROME P450 12A4, MITOCHONDRIAL-RELATED"/>
    <property type="match status" value="1"/>
</dbReference>
<proteinExistence type="inferred from homology"/>
<keyword evidence="2" id="KW-0812">Transmembrane</keyword>
<keyword evidence="4" id="KW-1185">Reference proteome</keyword>
<reference evidence="3 4" key="1">
    <citation type="journal article" date="2023" name="G3 (Bethesda)">
        <title>A chromosome-level genome assembly of Zasmidium syzygii isolated from banana leaves.</title>
        <authorList>
            <person name="van Westerhoven A.C."/>
            <person name="Mehrabi R."/>
            <person name="Talebi R."/>
            <person name="Steentjes M.B.F."/>
            <person name="Corcolon B."/>
            <person name="Chong P.A."/>
            <person name="Kema G.H.J."/>
            <person name="Seidl M.F."/>
        </authorList>
    </citation>
    <scope>NUCLEOTIDE SEQUENCE [LARGE SCALE GENOMIC DNA]</scope>
    <source>
        <strain evidence="3 4">P124</strain>
    </source>
</reference>
<dbReference type="PRINTS" id="PR00463">
    <property type="entry name" value="EP450I"/>
</dbReference>
<dbReference type="InterPro" id="IPR002401">
    <property type="entry name" value="Cyt_P450_E_grp-I"/>
</dbReference>
<dbReference type="Proteomes" id="UP001305779">
    <property type="component" value="Unassembled WGS sequence"/>
</dbReference>
<evidence type="ECO:0000313" key="3">
    <source>
        <dbReference type="EMBL" id="KAK4495702.1"/>
    </source>
</evidence>
<evidence type="ECO:0000313" key="4">
    <source>
        <dbReference type="Proteomes" id="UP001305779"/>
    </source>
</evidence>
<name>A0ABR0E2R5_ZASCE</name>
<keyword evidence="2" id="KW-0472">Membrane</keyword>
<comment type="caution">
    <text evidence="3">The sequence shown here is derived from an EMBL/GenBank/DDBJ whole genome shotgun (WGS) entry which is preliminary data.</text>
</comment>
<dbReference type="SUPFAM" id="SSF48264">
    <property type="entry name" value="Cytochrome P450"/>
    <property type="match status" value="1"/>
</dbReference>
<protein>
    <recommendedName>
        <fullName evidence="5">Cytochrome P450</fullName>
    </recommendedName>
</protein>
<sequence>MANLLYVTALSIVAAYVAARSGFPYAALIGFLLPVGYVIYLVFIYPFYFSPFRNLPEPKGAKFPWAHAAEILEGRNGPAYRKWMTTVPNEGIIRLRVLFNQERLFLTSPEAMKEVLVQKTYEFAKPSQPSFLFRQLLGNGILVAEGGEHKEQRKALLPAFSFRHIKELYPLFWNKARESTEEIAKASKASGEPQKAYEWASRTTLDIIGQSGLGYDFNATSNPDGKIVQNYRLIFDNEPPNFKWTIVGIWAPLELIWYLRIPPLKYGKMIADSIRSFLTKRVQEKRVMLEKDAASQIDIMSIAMKSGQFTDAQVVDQMMTFLAAGHETTASALTWAIYQLCNYPDIQTRLREEVLSSLPSIRDPNSTITATQIESLPYLNAVCNEILRFIPSVPTTVRDALVDTTIQGQFIPKGTRLFLSPWAMNTSPTLWGPDAQDFNPDRWMALGMSNSGGSKNNFAFLTFLHGPRSCIGKDFAKAEFLVLLAAWVARFRVRWPEGQALGMDIHGWVTVRPEHKMPVVFEEVQC</sequence>
<gene>
    <name evidence="3" type="ORF">PRZ48_012970</name>
</gene>
<organism evidence="3 4">
    <name type="scientific">Zasmidium cellare</name>
    <name type="common">Wine cellar mold</name>
    <name type="synonym">Racodium cellare</name>
    <dbReference type="NCBI Taxonomy" id="395010"/>
    <lineage>
        <taxon>Eukaryota</taxon>
        <taxon>Fungi</taxon>
        <taxon>Dikarya</taxon>
        <taxon>Ascomycota</taxon>
        <taxon>Pezizomycotina</taxon>
        <taxon>Dothideomycetes</taxon>
        <taxon>Dothideomycetidae</taxon>
        <taxon>Mycosphaerellales</taxon>
        <taxon>Mycosphaerellaceae</taxon>
        <taxon>Zasmidium</taxon>
    </lineage>
</organism>
<dbReference type="InterPro" id="IPR050121">
    <property type="entry name" value="Cytochrome_P450_monoxygenase"/>
</dbReference>
<dbReference type="Pfam" id="PF00067">
    <property type="entry name" value="p450"/>
    <property type="match status" value="1"/>
</dbReference>
<dbReference type="CDD" id="cd11069">
    <property type="entry name" value="CYP_FUM15-like"/>
    <property type="match status" value="1"/>
</dbReference>
<dbReference type="PANTHER" id="PTHR24305">
    <property type="entry name" value="CYTOCHROME P450"/>
    <property type="match status" value="1"/>
</dbReference>
<dbReference type="Gene3D" id="1.10.630.10">
    <property type="entry name" value="Cytochrome P450"/>
    <property type="match status" value="1"/>
</dbReference>